<dbReference type="EMBL" id="AGWY01000006">
    <property type="protein sequence ID" value="EKS38655.1"/>
    <property type="molecule type" value="Genomic_DNA"/>
</dbReference>
<dbReference type="SUPFAM" id="SSF103481">
    <property type="entry name" value="Multidrug resistance efflux transporter EmrE"/>
    <property type="match status" value="2"/>
</dbReference>
<keyword evidence="3 6" id="KW-0812">Transmembrane</keyword>
<dbReference type="PANTHER" id="PTHR32322:SF18">
    <property type="entry name" value="S-ADENOSYLMETHIONINE_S-ADENOSYLHOMOCYSTEINE TRANSPORTER"/>
    <property type="match status" value="1"/>
</dbReference>
<protein>
    <recommendedName>
        <fullName evidence="7">EamA domain-containing protein</fullName>
    </recommendedName>
</protein>
<keyword evidence="5 6" id="KW-0472">Membrane</keyword>
<feature type="transmembrane region" description="Helical" evidence="6">
    <location>
        <begin position="109"/>
        <end position="132"/>
    </location>
</feature>
<organism evidence="8 9">
    <name type="scientific">Afipia clevelandensis ATCC 49720</name>
    <dbReference type="NCBI Taxonomy" id="883079"/>
    <lineage>
        <taxon>Bacteria</taxon>
        <taxon>Pseudomonadati</taxon>
        <taxon>Pseudomonadota</taxon>
        <taxon>Alphaproteobacteria</taxon>
        <taxon>Hyphomicrobiales</taxon>
        <taxon>Nitrobacteraceae</taxon>
        <taxon>Afipia</taxon>
    </lineage>
</organism>
<feature type="transmembrane region" description="Helical" evidence="6">
    <location>
        <begin position="164"/>
        <end position="186"/>
    </location>
</feature>
<dbReference type="PATRIC" id="fig|883079.3.peg.1147"/>
<keyword evidence="9" id="KW-1185">Reference proteome</keyword>
<feature type="transmembrane region" description="Helical" evidence="6">
    <location>
        <begin position="285"/>
        <end position="305"/>
    </location>
</feature>
<comment type="caution">
    <text evidence="8">The sequence shown here is derived from an EMBL/GenBank/DDBJ whole genome shotgun (WGS) entry which is preliminary data.</text>
</comment>
<proteinExistence type="predicted"/>
<feature type="domain" description="EamA" evidence="7">
    <location>
        <begin position="47"/>
        <end position="179"/>
    </location>
</feature>
<evidence type="ECO:0000256" key="5">
    <source>
        <dbReference type="ARBA" id="ARBA00023136"/>
    </source>
</evidence>
<keyword evidence="4 6" id="KW-1133">Transmembrane helix</keyword>
<evidence type="ECO:0000256" key="1">
    <source>
        <dbReference type="ARBA" id="ARBA00004651"/>
    </source>
</evidence>
<evidence type="ECO:0000259" key="7">
    <source>
        <dbReference type="Pfam" id="PF00892"/>
    </source>
</evidence>
<evidence type="ECO:0000256" key="4">
    <source>
        <dbReference type="ARBA" id="ARBA00022989"/>
    </source>
</evidence>
<feature type="transmembrane region" description="Helical" evidence="6">
    <location>
        <begin position="138"/>
        <end position="157"/>
    </location>
</feature>
<dbReference type="InterPro" id="IPR037185">
    <property type="entry name" value="EmrE-like"/>
</dbReference>
<evidence type="ECO:0000256" key="6">
    <source>
        <dbReference type="SAM" id="Phobius"/>
    </source>
</evidence>
<dbReference type="GO" id="GO:0005886">
    <property type="term" value="C:plasma membrane"/>
    <property type="evidence" value="ECO:0007669"/>
    <property type="project" value="UniProtKB-SubCell"/>
</dbReference>
<feature type="transmembrane region" description="Helical" evidence="6">
    <location>
        <begin position="77"/>
        <end position="97"/>
    </location>
</feature>
<gene>
    <name evidence="8" type="ORF">HMPREF9696_01124</name>
</gene>
<feature type="transmembrane region" description="Helical" evidence="6">
    <location>
        <begin position="255"/>
        <end position="278"/>
    </location>
</feature>
<name>K8PGH5_9BRAD</name>
<evidence type="ECO:0000256" key="3">
    <source>
        <dbReference type="ARBA" id="ARBA00022692"/>
    </source>
</evidence>
<dbReference type="InterPro" id="IPR050638">
    <property type="entry name" value="AA-Vitamin_Transporters"/>
</dbReference>
<evidence type="ECO:0000256" key="2">
    <source>
        <dbReference type="ARBA" id="ARBA00022475"/>
    </source>
</evidence>
<reference evidence="8 9" key="1">
    <citation type="submission" date="2012-04" db="EMBL/GenBank/DDBJ databases">
        <title>The Genome Sequence of Afipia clevelandensis ATCC 49720.</title>
        <authorList>
            <consortium name="The Broad Institute Genome Sequencing Platform"/>
            <person name="Earl A."/>
            <person name="Ward D."/>
            <person name="Feldgarden M."/>
            <person name="Gevers D."/>
            <person name="Huys G."/>
            <person name="Walker B."/>
            <person name="Young S.K."/>
            <person name="Zeng Q."/>
            <person name="Gargeya S."/>
            <person name="Fitzgerald M."/>
            <person name="Haas B."/>
            <person name="Abouelleil A."/>
            <person name="Alvarado L."/>
            <person name="Arachchi H.M."/>
            <person name="Berlin A."/>
            <person name="Chapman S.B."/>
            <person name="Goldberg J."/>
            <person name="Griggs A."/>
            <person name="Gujja S."/>
            <person name="Hansen M."/>
            <person name="Howarth C."/>
            <person name="Imamovic A."/>
            <person name="Larimer J."/>
            <person name="McCowen C."/>
            <person name="Montmayeur A."/>
            <person name="Murphy C."/>
            <person name="Neiman D."/>
            <person name="Pearson M."/>
            <person name="Priest M."/>
            <person name="Roberts A."/>
            <person name="Saif S."/>
            <person name="Shea T."/>
            <person name="Sisk P."/>
            <person name="Sykes S."/>
            <person name="Wortman J."/>
            <person name="Nusbaum C."/>
            <person name="Birren B."/>
        </authorList>
    </citation>
    <scope>NUCLEOTIDE SEQUENCE [LARGE SCALE GENOMIC DNA]</scope>
    <source>
        <strain evidence="8 9">ATCC 49720</strain>
    </source>
</reference>
<sequence>MVFLPVIHTVWTYELEIEPVDSRTPQDALKDLPSGDSAAAQRRTRTIGYLLLTATSVGWGLNWPVTKHLLTELPPLSVRGISGIVGAALLALLALVFRQSLKVPRAQWPRLVLLSGLNVTAWMALMGLALVYLPASEAAVMAYSMPVWASVLAWPFLGERISALRVVAMAMAIAGLVALMGGGGIAASYAKLPGILLALAGAFLFAVGTVFGKRWPLTLPPLTSAVWQILIGCLPVAALGLLIEQPHFEALSSLGWTLFAYSIVIQFCVAYACWFAALQRLPASVAAIGTLLVPVIGVLASAVALGEPLGAAKIAALAFTIVGVMLASRS</sequence>
<keyword evidence="2" id="KW-1003">Cell membrane</keyword>
<dbReference type="InterPro" id="IPR000620">
    <property type="entry name" value="EamA_dom"/>
</dbReference>
<dbReference type="HOGENOM" id="CLU_033863_5_0_5"/>
<evidence type="ECO:0000313" key="9">
    <source>
        <dbReference type="Proteomes" id="UP000001095"/>
    </source>
</evidence>
<dbReference type="AlphaFoldDB" id="K8PGH5"/>
<feature type="transmembrane region" description="Helical" evidence="6">
    <location>
        <begin position="192"/>
        <end position="212"/>
    </location>
</feature>
<feature type="transmembrane region" description="Helical" evidence="6">
    <location>
        <begin position="47"/>
        <end position="65"/>
    </location>
</feature>
<dbReference type="Proteomes" id="UP000001095">
    <property type="component" value="Unassembled WGS sequence"/>
</dbReference>
<feature type="domain" description="EamA" evidence="7">
    <location>
        <begin position="193"/>
        <end position="328"/>
    </location>
</feature>
<feature type="transmembrane region" description="Helical" evidence="6">
    <location>
        <begin position="311"/>
        <end position="328"/>
    </location>
</feature>
<comment type="subcellular location">
    <subcellularLocation>
        <location evidence="1">Cell membrane</location>
        <topology evidence="1">Multi-pass membrane protein</topology>
    </subcellularLocation>
</comment>
<accession>K8PGH5</accession>
<dbReference type="PANTHER" id="PTHR32322">
    <property type="entry name" value="INNER MEMBRANE TRANSPORTER"/>
    <property type="match status" value="1"/>
</dbReference>
<evidence type="ECO:0000313" key="8">
    <source>
        <dbReference type="EMBL" id="EKS38655.1"/>
    </source>
</evidence>
<dbReference type="Gene3D" id="1.10.3730.20">
    <property type="match status" value="1"/>
</dbReference>
<dbReference type="Pfam" id="PF00892">
    <property type="entry name" value="EamA"/>
    <property type="match status" value="2"/>
</dbReference>
<feature type="transmembrane region" description="Helical" evidence="6">
    <location>
        <begin position="224"/>
        <end position="243"/>
    </location>
</feature>